<reference evidence="2" key="1">
    <citation type="journal article" date="2023" name="G3 (Bethesda)">
        <title>A reference genome for the long-term kleptoplast-retaining sea slug Elysia crispata morphotype clarki.</title>
        <authorList>
            <person name="Eastman K.E."/>
            <person name="Pendleton A.L."/>
            <person name="Shaikh M.A."/>
            <person name="Suttiyut T."/>
            <person name="Ogas R."/>
            <person name="Tomko P."/>
            <person name="Gavelis G."/>
            <person name="Widhalm J.R."/>
            <person name="Wisecaver J.H."/>
        </authorList>
    </citation>
    <scope>NUCLEOTIDE SEQUENCE</scope>
    <source>
        <strain evidence="2">ECLA1</strain>
    </source>
</reference>
<proteinExistence type="inferred from homology"/>
<dbReference type="EMBL" id="JAWDGP010005924">
    <property type="protein sequence ID" value="KAK3749871.1"/>
    <property type="molecule type" value="Genomic_DNA"/>
</dbReference>
<dbReference type="Proteomes" id="UP001283361">
    <property type="component" value="Unassembled WGS sequence"/>
</dbReference>
<evidence type="ECO:0000256" key="1">
    <source>
        <dbReference type="ARBA" id="ARBA00007065"/>
    </source>
</evidence>
<keyword evidence="3" id="KW-1185">Reference proteome</keyword>
<name>A0AAE0YL45_9GAST</name>
<accession>A0AAE0YL45</accession>
<protein>
    <submittedName>
        <fullName evidence="2">Uncharacterized protein</fullName>
    </submittedName>
</protein>
<sequence length="308" mass="34872">MQVQATPEVELCREDTNVCSPLGSCGINTMKWKRTTLSVFGKTSKAGWSGAMLDIQCVDKRLKPACLFDHWSLCPKAMVSYLKILHNEGLVTNQLRVLLVGMDVIVYHLLSKTWLESLYSQELNFVDITSNLAQPSLITNTAKTAQTRKTFGQWCQQTNLSDPSYVDEIKITEGVNVPTLFGLLLGYPCIYWYDIAISEENNLSGYALQLFQIKGYLKSNPLLHQSHNSMKIKSLAHTSMTENCYSITNDNKSFATIYSFTIPELLVASLRDQIWAWYQAWETSVPWYDLFSRVEMSEQTTTPAAVCL</sequence>
<dbReference type="AlphaFoldDB" id="A0AAE0YL45"/>
<comment type="caution">
    <text evidence="2">The sequence shown here is derived from an EMBL/GenBank/DDBJ whole genome shotgun (WGS) entry which is preliminary data.</text>
</comment>
<dbReference type="PANTHER" id="PTHR31366:SF2">
    <property type="entry name" value="UPF0739 PROTEIN C1ORF74"/>
    <property type="match status" value="1"/>
</dbReference>
<organism evidence="2 3">
    <name type="scientific">Elysia crispata</name>
    <name type="common">lettuce slug</name>
    <dbReference type="NCBI Taxonomy" id="231223"/>
    <lineage>
        <taxon>Eukaryota</taxon>
        <taxon>Metazoa</taxon>
        <taxon>Spiralia</taxon>
        <taxon>Lophotrochozoa</taxon>
        <taxon>Mollusca</taxon>
        <taxon>Gastropoda</taxon>
        <taxon>Heterobranchia</taxon>
        <taxon>Euthyneura</taxon>
        <taxon>Panpulmonata</taxon>
        <taxon>Sacoglossa</taxon>
        <taxon>Placobranchoidea</taxon>
        <taxon>Plakobranchidae</taxon>
        <taxon>Elysia</taxon>
    </lineage>
</organism>
<evidence type="ECO:0000313" key="3">
    <source>
        <dbReference type="Proteomes" id="UP001283361"/>
    </source>
</evidence>
<dbReference type="InterPro" id="IPR027850">
    <property type="entry name" value="DUF4504"/>
</dbReference>
<dbReference type="Pfam" id="PF14953">
    <property type="entry name" value="DUF4504"/>
    <property type="match status" value="2"/>
</dbReference>
<comment type="similarity">
    <text evidence="1">Belongs to the UPF0739 family.</text>
</comment>
<gene>
    <name evidence="2" type="ORF">RRG08_066183</name>
</gene>
<dbReference type="PANTHER" id="PTHR31366">
    <property type="entry name" value="UPF0739 PROTEIN C1ORF74"/>
    <property type="match status" value="1"/>
</dbReference>
<evidence type="ECO:0000313" key="2">
    <source>
        <dbReference type="EMBL" id="KAK3749871.1"/>
    </source>
</evidence>